<organism evidence="2 3">
    <name type="scientific">Ileibacterium valens</name>
    <dbReference type="NCBI Taxonomy" id="1862668"/>
    <lineage>
        <taxon>Bacteria</taxon>
        <taxon>Bacillati</taxon>
        <taxon>Bacillota</taxon>
        <taxon>Erysipelotrichia</taxon>
        <taxon>Erysipelotrichales</taxon>
        <taxon>Erysipelotrichaceae</taxon>
        <taxon>Ileibacterium</taxon>
    </lineage>
</organism>
<keyword evidence="1" id="KW-0175">Coiled coil</keyword>
<keyword evidence="3" id="KW-1185">Reference proteome</keyword>
<dbReference type="RefSeq" id="WP_075820521.1">
    <property type="nucleotide sequence ID" value="NZ_CAPIAK010000102.1"/>
</dbReference>
<feature type="coiled-coil region" evidence="1">
    <location>
        <begin position="50"/>
        <end position="77"/>
    </location>
</feature>
<accession>A0A1U7NED4</accession>
<evidence type="ECO:0000313" key="2">
    <source>
        <dbReference type="EMBL" id="OLU37927.1"/>
    </source>
</evidence>
<evidence type="ECO:0000313" key="3">
    <source>
        <dbReference type="Proteomes" id="UP000186341"/>
    </source>
</evidence>
<gene>
    <name evidence="2" type="ORF">BO222_09455</name>
</gene>
<name>A0A1U7NED4_9FIRM</name>
<evidence type="ECO:0000256" key="1">
    <source>
        <dbReference type="SAM" id="Coils"/>
    </source>
</evidence>
<comment type="caution">
    <text evidence="2">The sequence shown here is derived from an EMBL/GenBank/DDBJ whole genome shotgun (WGS) entry which is preliminary data.</text>
</comment>
<dbReference type="Proteomes" id="UP000186341">
    <property type="component" value="Unassembled WGS sequence"/>
</dbReference>
<dbReference type="EMBL" id="MPJW01000186">
    <property type="protein sequence ID" value="OLU37927.1"/>
    <property type="molecule type" value="Genomic_DNA"/>
</dbReference>
<protein>
    <submittedName>
        <fullName evidence="2">Uncharacterized protein</fullName>
    </submittedName>
</protein>
<dbReference type="GeneID" id="82203386"/>
<reference evidence="2 3" key="1">
    <citation type="submission" date="2016-11" db="EMBL/GenBank/DDBJ databases">
        <title>Description of two novel members of the family Erysipelotrichaceae: Ileibacterium lipovorans gen. nov., sp. nov. and Dubosiella newyorkensis, gen. nov., sp. nov.</title>
        <authorList>
            <person name="Cox L.M."/>
            <person name="Sohn J."/>
            <person name="Tyrrell K.L."/>
            <person name="Citron D.M."/>
            <person name="Lawson P.A."/>
            <person name="Patel N.B."/>
            <person name="Iizumi T."/>
            <person name="Perez-Perez G.I."/>
            <person name="Goldstein E.J."/>
            <person name="Blaser M.J."/>
        </authorList>
    </citation>
    <scope>NUCLEOTIDE SEQUENCE [LARGE SCALE GENOMIC DNA]</scope>
    <source>
        <strain evidence="2 3">NYU-BL-A3</strain>
    </source>
</reference>
<proteinExistence type="predicted"/>
<dbReference type="AlphaFoldDB" id="A0A1U7NED4"/>
<sequence length="80" mass="9184">MDKNLDAKLREIVDLAKKYEVINSSIKEKQNMLKQLDDVAKRIQGMPNVVAYANQAAEELKTEIASEEEMLEKIRTEMSN</sequence>